<dbReference type="Proteomes" id="UP000660380">
    <property type="component" value="Unassembled WGS sequence"/>
</dbReference>
<evidence type="ECO:0000313" key="1">
    <source>
        <dbReference type="EMBL" id="MBD2605607.1"/>
    </source>
</evidence>
<keyword evidence="2" id="KW-1185">Reference proteome</keyword>
<proteinExistence type="predicted"/>
<sequence length="76" mass="8559">MFTDSDQLVDRYQNRGMGIWLTKSDFLNLLGNDLMQQMEPEVKEVFARRLDGASYVAVVDDSLTTKAIGSANICVR</sequence>
<protein>
    <submittedName>
        <fullName evidence="1">Uncharacterized protein</fullName>
    </submittedName>
</protein>
<evidence type="ECO:0000313" key="2">
    <source>
        <dbReference type="Proteomes" id="UP000660380"/>
    </source>
</evidence>
<name>A0ABR8GQF9_9CYAN</name>
<dbReference type="EMBL" id="JACJTA010000026">
    <property type="protein sequence ID" value="MBD2605607.1"/>
    <property type="molecule type" value="Genomic_DNA"/>
</dbReference>
<dbReference type="RefSeq" id="WP_144238248.1">
    <property type="nucleotide sequence ID" value="NZ_JACJTA010000026.1"/>
</dbReference>
<reference evidence="1 2" key="1">
    <citation type="journal article" date="2020" name="ISME J.">
        <title>Comparative genomics reveals insights into cyanobacterial evolution and habitat adaptation.</title>
        <authorList>
            <person name="Chen M.Y."/>
            <person name="Teng W.K."/>
            <person name="Zhao L."/>
            <person name="Hu C.X."/>
            <person name="Zhou Y.K."/>
            <person name="Han B.P."/>
            <person name="Song L.R."/>
            <person name="Shu W.S."/>
        </authorList>
    </citation>
    <scope>NUCLEOTIDE SEQUENCE [LARGE SCALE GENOMIC DNA]</scope>
    <source>
        <strain evidence="1 2">FACHB-248</strain>
    </source>
</reference>
<accession>A0ABR8GQF9</accession>
<organism evidence="1 2">
    <name type="scientific">Scytonema hofmannii FACHB-248</name>
    <dbReference type="NCBI Taxonomy" id="1842502"/>
    <lineage>
        <taxon>Bacteria</taxon>
        <taxon>Bacillati</taxon>
        <taxon>Cyanobacteriota</taxon>
        <taxon>Cyanophyceae</taxon>
        <taxon>Nostocales</taxon>
        <taxon>Scytonemataceae</taxon>
        <taxon>Scytonema</taxon>
    </lineage>
</organism>
<comment type="caution">
    <text evidence="1">The sequence shown here is derived from an EMBL/GenBank/DDBJ whole genome shotgun (WGS) entry which is preliminary data.</text>
</comment>
<gene>
    <name evidence="1" type="ORF">H6G81_13980</name>
</gene>